<proteinExistence type="predicted"/>
<organism evidence="2 3">
    <name type="scientific">Marchantia polymorpha subsp. ruderalis</name>
    <dbReference type="NCBI Taxonomy" id="1480154"/>
    <lineage>
        <taxon>Eukaryota</taxon>
        <taxon>Viridiplantae</taxon>
        <taxon>Streptophyta</taxon>
        <taxon>Embryophyta</taxon>
        <taxon>Marchantiophyta</taxon>
        <taxon>Marchantiopsida</taxon>
        <taxon>Marchantiidae</taxon>
        <taxon>Marchantiales</taxon>
        <taxon>Marchantiaceae</taxon>
        <taxon>Marchantia</taxon>
    </lineage>
</organism>
<feature type="compositionally biased region" description="Polar residues" evidence="1">
    <location>
        <begin position="26"/>
        <end position="38"/>
    </location>
</feature>
<evidence type="ECO:0000256" key="1">
    <source>
        <dbReference type="SAM" id="MobiDB-lite"/>
    </source>
</evidence>
<name>A0A176WC60_MARPO</name>
<feature type="region of interest" description="Disordered" evidence="1">
    <location>
        <begin position="1"/>
        <end position="38"/>
    </location>
</feature>
<gene>
    <name evidence="2" type="ORF">AXG93_4295s1770</name>
</gene>
<evidence type="ECO:0000313" key="2">
    <source>
        <dbReference type="EMBL" id="OAE30221.1"/>
    </source>
</evidence>
<comment type="caution">
    <text evidence="2">The sequence shown here is derived from an EMBL/GenBank/DDBJ whole genome shotgun (WGS) entry which is preliminary data.</text>
</comment>
<dbReference type="AlphaFoldDB" id="A0A176WC60"/>
<evidence type="ECO:0000313" key="3">
    <source>
        <dbReference type="Proteomes" id="UP000077202"/>
    </source>
</evidence>
<keyword evidence="3" id="KW-1185">Reference proteome</keyword>
<dbReference type="Proteomes" id="UP000077202">
    <property type="component" value="Unassembled WGS sequence"/>
</dbReference>
<reference evidence="2" key="1">
    <citation type="submission" date="2016-03" db="EMBL/GenBank/DDBJ databases">
        <title>Mechanisms controlling the formation of the plant cell surface in tip-growing cells are functionally conserved among land plants.</title>
        <authorList>
            <person name="Honkanen S."/>
            <person name="Jones V.A."/>
            <person name="Morieri G."/>
            <person name="Champion C."/>
            <person name="Hetherington A.J."/>
            <person name="Kelly S."/>
            <person name="Saint-Marcoux D."/>
            <person name="Proust H."/>
            <person name="Prescott H."/>
            <person name="Dolan L."/>
        </authorList>
    </citation>
    <scope>NUCLEOTIDE SEQUENCE [LARGE SCALE GENOMIC DNA]</scope>
    <source>
        <tissue evidence="2">Whole gametophyte</tissue>
    </source>
</reference>
<sequence length="76" mass="8115">MSAGLVTEGLGDPRGVGLGQPPWYPMQQNLPGDTPSYSASVRKAMGIERSSKARQEHGRIRLCLALPPPVKDMGKA</sequence>
<dbReference type="EMBL" id="LVLJ01001351">
    <property type="protein sequence ID" value="OAE30221.1"/>
    <property type="molecule type" value="Genomic_DNA"/>
</dbReference>
<protein>
    <submittedName>
        <fullName evidence="2">Uncharacterized protein</fullName>
    </submittedName>
</protein>
<accession>A0A176WC60</accession>